<dbReference type="Proteomes" id="UP000053923">
    <property type="component" value="Unassembled WGS sequence"/>
</dbReference>
<evidence type="ECO:0000313" key="1">
    <source>
        <dbReference type="EMBL" id="KUL26368.1"/>
    </source>
</evidence>
<evidence type="ECO:0008006" key="3">
    <source>
        <dbReference type="Google" id="ProtNLM"/>
    </source>
</evidence>
<protein>
    <recommendedName>
        <fullName evidence="3">DUF2795 domain-containing protein</fullName>
    </recommendedName>
</protein>
<evidence type="ECO:0000313" key="2">
    <source>
        <dbReference type="Proteomes" id="UP000053923"/>
    </source>
</evidence>
<dbReference type="RefSeq" id="WP_062708615.1">
    <property type="nucleotide sequence ID" value="NZ_LLZG01000362.1"/>
</dbReference>
<dbReference type="AlphaFoldDB" id="A0A101JGE4"/>
<dbReference type="OrthoDB" id="3698093at2"/>
<reference evidence="2" key="1">
    <citation type="submission" date="2015-10" db="EMBL/GenBank/DDBJ databases">
        <authorList>
            <person name="Ju K.-S."/>
            <person name="Doroghazi J.R."/>
            <person name="Metcalf W.W."/>
        </authorList>
    </citation>
    <scope>NUCLEOTIDE SEQUENCE [LARGE SCALE GENOMIC DNA]</scope>
    <source>
        <strain evidence="2">NRRL 3151</strain>
    </source>
</reference>
<name>A0A101JGE4_9ACTN</name>
<accession>A0A101JGE4</accession>
<proteinExistence type="predicted"/>
<dbReference type="EMBL" id="LLZG01000362">
    <property type="protein sequence ID" value="KUL26368.1"/>
    <property type="molecule type" value="Genomic_DNA"/>
</dbReference>
<organism evidence="1 2">
    <name type="scientific">Streptomyces regalis</name>
    <dbReference type="NCBI Taxonomy" id="68262"/>
    <lineage>
        <taxon>Bacteria</taxon>
        <taxon>Bacillati</taxon>
        <taxon>Actinomycetota</taxon>
        <taxon>Actinomycetes</taxon>
        <taxon>Kitasatosporales</taxon>
        <taxon>Streptomycetaceae</taxon>
        <taxon>Streptomyces</taxon>
    </lineage>
</organism>
<comment type="caution">
    <text evidence="1">The sequence shown here is derived from an EMBL/GenBank/DDBJ whole genome shotgun (WGS) entry which is preliminary data.</text>
</comment>
<keyword evidence="2" id="KW-1185">Reference proteome</keyword>
<sequence length="69" mass="7566">MAEEVTRIEIADHLAGLFANGAMSKHDLLIASAGARPEVREVLAALPDDRRYTELRQVWEDLPLVPVGA</sequence>
<gene>
    <name evidence="1" type="ORF">ADL12_32525</name>
</gene>